<evidence type="ECO:0000313" key="3">
    <source>
        <dbReference type="Proteomes" id="UP000799767"/>
    </source>
</evidence>
<evidence type="ECO:0000256" key="1">
    <source>
        <dbReference type="SAM" id="MobiDB-lite"/>
    </source>
</evidence>
<dbReference type="EMBL" id="MU001635">
    <property type="protein sequence ID" value="KAF2483211.1"/>
    <property type="molecule type" value="Genomic_DNA"/>
</dbReference>
<sequence>MSKRKRKHKEESESDSDDGGVLLHQSMNTTKTSTEGAEFSRGHVSPLPAPDDLSTMPINAAEPARDGAVTPFGHSSPIPAPDDVSQMPIGEADPPGYTEPEPTSTTTAQCIHPGRKAEISMANCSLCEMHVDKVWQCAGLLQDGLLPSAEEGIPEGEGVRRLWSESGQIVTLSGVSEDILQTVL</sequence>
<proteinExistence type="predicted"/>
<dbReference type="AlphaFoldDB" id="A0A6A6PU47"/>
<organism evidence="2 3">
    <name type="scientific">Neohortaea acidophila</name>
    <dbReference type="NCBI Taxonomy" id="245834"/>
    <lineage>
        <taxon>Eukaryota</taxon>
        <taxon>Fungi</taxon>
        <taxon>Dikarya</taxon>
        <taxon>Ascomycota</taxon>
        <taxon>Pezizomycotina</taxon>
        <taxon>Dothideomycetes</taxon>
        <taxon>Dothideomycetidae</taxon>
        <taxon>Mycosphaerellales</taxon>
        <taxon>Teratosphaeriaceae</taxon>
        <taxon>Neohortaea</taxon>
    </lineage>
</organism>
<dbReference type="RefSeq" id="XP_033589781.1">
    <property type="nucleotide sequence ID" value="XM_033735420.1"/>
</dbReference>
<name>A0A6A6PU47_9PEZI</name>
<dbReference type="Proteomes" id="UP000799767">
    <property type="component" value="Unassembled WGS sequence"/>
</dbReference>
<reference evidence="2" key="1">
    <citation type="journal article" date="2020" name="Stud. Mycol.">
        <title>101 Dothideomycetes genomes: a test case for predicting lifestyles and emergence of pathogens.</title>
        <authorList>
            <person name="Haridas S."/>
            <person name="Albert R."/>
            <person name="Binder M."/>
            <person name="Bloem J."/>
            <person name="Labutti K."/>
            <person name="Salamov A."/>
            <person name="Andreopoulos B."/>
            <person name="Baker S."/>
            <person name="Barry K."/>
            <person name="Bills G."/>
            <person name="Bluhm B."/>
            <person name="Cannon C."/>
            <person name="Castanera R."/>
            <person name="Culley D."/>
            <person name="Daum C."/>
            <person name="Ezra D."/>
            <person name="Gonzalez J."/>
            <person name="Henrissat B."/>
            <person name="Kuo A."/>
            <person name="Liang C."/>
            <person name="Lipzen A."/>
            <person name="Lutzoni F."/>
            <person name="Magnuson J."/>
            <person name="Mondo S."/>
            <person name="Nolan M."/>
            <person name="Ohm R."/>
            <person name="Pangilinan J."/>
            <person name="Park H.-J."/>
            <person name="Ramirez L."/>
            <person name="Alfaro M."/>
            <person name="Sun H."/>
            <person name="Tritt A."/>
            <person name="Yoshinaga Y."/>
            <person name="Zwiers L.-H."/>
            <person name="Turgeon B."/>
            <person name="Goodwin S."/>
            <person name="Spatafora J."/>
            <person name="Crous P."/>
            <person name="Grigoriev I."/>
        </authorList>
    </citation>
    <scope>NUCLEOTIDE SEQUENCE</scope>
    <source>
        <strain evidence="2">CBS 113389</strain>
    </source>
</reference>
<accession>A0A6A6PU47</accession>
<protein>
    <submittedName>
        <fullName evidence="2">Uncharacterized protein</fullName>
    </submittedName>
</protein>
<feature type="region of interest" description="Disordered" evidence="1">
    <location>
        <begin position="1"/>
        <end position="107"/>
    </location>
</feature>
<evidence type="ECO:0000313" key="2">
    <source>
        <dbReference type="EMBL" id="KAF2483211.1"/>
    </source>
</evidence>
<keyword evidence="3" id="KW-1185">Reference proteome</keyword>
<dbReference type="GeneID" id="54476422"/>
<gene>
    <name evidence="2" type="ORF">BDY17DRAFT_310262</name>
</gene>
<feature type="compositionally biased region" description="Polar residues" evidence="1">
    <location>
        <begin position="25"/>
        <end position="35"/>
    </location>
</feature>